<reference evidence="6" key="1">
    <citation type="journal article" date="2019" name="Int. J. Syst. Evol. Microbiol.">
        <title>The Global Catalogue of Microorganisms (GCM) 10K type strain sequencing project: providing services to taxonomists for standard genome sequencing and annotation.</title>
        <authorList>
            <consortium name="The Broad Institute Genomics Platform"/>
            <consortium name="The Broad Institute Genome Sequencing Center for Infectious Disease"/>
            <person name="Wu L."/>
            <person name="Ma J."/>
        </authorList>
    </citation>
    <scope>NUCLEOTIDE SEQUENCE [LARGE SCALE GENOMIC DNA]</scope>
    <source>
        <strain evidence="6">JCM 17138</strain>
    </source>
</reference>
<evidence type="ECO:0000256" key="1">
    <source>
        <dbReference type="ARBA" id="ARBA00010990"/>
    </source>
</evidence>
<dbReference type="EMBL" id="BAABDE010000025">
    <property type="protein sequence ID" value="GAA3824776.1"/>
    <property type="molecule type" value="Genomic_DNA"/>
</dbReference>
<comment type="similarity">
    <text evidence="1">Belongs to the P-Pant transferase superfamily. Gsp/Sfp/HetI/AcpT family.</text>
</comment>
<keyword evidence="2" id="KW-0808">Transferase</keyword>
<name>A0ABP7IRC9_9ACTN</name>
<dbReference type="Proteomes" id="UP001501009">
    <property type="component" value="Unassembled WGS sequence"/>
</dbReference>
<evidence type="ECO:0000256" key="2">
    <source>
        <dbReference type="ARBA" id="ARBA00022679"/>
    </source>
</evidence>
<proteinExistence type="inferred from homology"/>
<protein>
    <recommendedName>
        <fullName evidence="4">4'-phosphopantetheinyl transferase domain-containing protein</fullName>
    </recommendedName>
</protein>
<evidence type="ECO:0000313" key="6">
    <source>
        <dbReference type="Proteomes" id="UP001501009"/>
    </source>
</evidence>
<organism evidence="5 6">
    <name type="scientific">Streptomyces coacervatus</name>
    <dbReference type="NCBI Taxonomy" id="647381"/>
    <lineage>
        <taxon>Bacteria</taxon>
        <taxon>Bacillati</taxon>
        <taxon>Actinomycetota</taxon>
        <taxon>Actinomycetes</taxon>
        <taxon>Kitasatosporales</taxon>
        <taxon>Streptomycetaceae</taxon>
        <taxon>Streptomyces</taxon>
    </lineage>
</organism>
<evidence type="ECO:0000256" key="3">
    <source>
        <dbReference type="SAM" id="MobiDB-lite"/>
    </source>
</evidence>
<dbReference type="Gene3D" id="3.90.470.20">
    <property type="entry name" value="4'-phosphopantetheinyl transferase domain"/>
    <property type="match status" value="2"/>
</dbReference>
<dbReference type="InterPro" id="IPR050559">
    <property type="entry name" value="P-Pant_transferase_sf"/>
</dbReference>
<dbReference type="Pfam" id="PF01648">
    <property type="entry name" value="ACPS"/>
    <property type="match status" value="1"/>
</dbReference>
<dbReference type="PANTHER" id="PTHR12215:SF10">
    <property type="entry name" value="L-AMINOADIPATE-SEMIALDEHYDE DEHYDROGENASE-PHOSPHOPANTETHEINYL TRANSFERASE"/>
    <property type="match status" value="1"/>
</dbReference>
<dbReference type="PANTHER" id="PTHR12215">
    <property type="entry name" value="PHOSPHOPANTETHEINE TRANSFERASE"/>
    <property type="match status" value="1"/>
</dbReference>
<evidence type="ECO:0000259" key="4">
    <source>
        <dbReference type="Pfam" id="PF01648"/>
    </source>
</evidence>
<evidence type="ECO:0000313" key="5">
    <source>
        <dbReference type="EMBL" id="GAA3824776.1"/>
    </source>
</evidence>
<gene>
    <name evidence="5" type="ORF">GCM10022403_067740</name>
</gene>
<dbReference type="InterPro" id="IPR008278">
    <property type="entry name" value="4-PPantetheinyl_Trfase_dom"/>
</dbReference>
<dbReference type="SUPFAM" id="SSF56214">
    <property type="entry name" value="4'-phosphopantetheinyl transferase"/>
    <property type="match status" value="2"/>
</dbReference>
<feature type="compositionally biased region" description="Pro residues" evidence="3">
    <location>
        <begin position="9"/>
        <end position="19"/>
    </location>
</feature>
<dbReference type="InterPro" id="IPR037143">
    <property type="entry name" value="4-PPantetheinyl_Trfase_dom_sf"/>
</dbReference>
<sequence>MVAARLMATPPPAVPPPRHVPGAGPPWQLVRDDFARLRTVFVYARPEEWSAVAEDERRLPLLLGHEAARWRRLPDTAVRRQFVASRILVKHTAGALLGVPPHAIALDNTRTGAPFLPQSPWLRISLSHTDGLVLAGFSAAGPVGVDVERSDRPLVALGLPDEFCTPDELAFLRGLPPHRRNACAVRLWTLKEACTKAVGRGMRLPFTGFGFDLSTARPRLRPPLVPHELRAHPWQFSTRTLCRPGYTASFALQGTYGGQV</sequence>
<keyword evidence="6" id="KW-1185">Reference proteome</keyword>
<feature type="region of interest" description="Disordered" evidence="3">
    <location>
        <begin position="1"/>
        <end position="20"/>
    </location>
</feature>
<feature type="domain" description="4'-phosphopantetheinyl transferase" evidence="4">
    <location>
        <begin position="142"/>
        <end position="221"/>
    </location>
</feature>
<accession>A0ABP7IRC9</accession>
<comment type="caution">
    <text evidence="5">The sequence shown here is derived from an EMBL/GenBank/DDBJ whole genome shotgun (WGS) entry which is preliminary data.</text>
</comment>